<keyword evidence="3" id="KW-1185">Reference proteome</keyword>
<dbReference type="PANTHER" id="PTHR35446:SF3">
    <property type="entry name" value="CMD DOMAIN-CONTAINING PROTEIN"/>
    <property type="match status" value="1"/>
</dbReference>
<proteinExistence type="predicted"/>
<evidence type="ECO:0000313" key="2">
    <source>
        <dbReference type="EMBL" id="MCV2869903.1"/>
    </source>
</evidence>
<dbReference type="Gene3D" id="1.20.1290.10">
    <property type="entry name" value="AhpD-like"/>
    <property type="match status" value="1"/>
</dbReference>
<evidence type="ECO:0000259" key="1">
    <source>
        <dbReference type="Pfam" id="PF02627"/>
    </source>
</evidence>
<comment type="caution">
    <text evidence="2">The sequence shown here is derived from an EMBL/GenBank/DDBJ whole genome shotgun (WGS) entry which is preliminary data.</text>
</comment>
<dbReference type="InterPro" id="IPR003779">
    <property type="entry name" value="CMD-like"/>
</dbReference>
<dbReference type="Pfam" id="PF02627">
    <property type="entry name" value="CMD"/>
    <property type="match status" value="1"/>
</dbReference>
<feature type="domain" description="Carboxymuconolactone decarboxylase-like" evidence="1">
    <location>
        <begin position="41"/>
        <end position="115"/>
    </location>
</feature>
<name>A0ABT2ZFJ2_9RHOB</name>
<dbReference type="NCBIfam" id="TIGR00778">
    <property type="entry name" value="ahpD_dom"/>
    <property type="match status" value="1"/>
</dbReference>
<organism evidence="2 3">
    <name type="scientific">Albidovulum marisflavi</name>
    <dbReference type="NCBI Taxonomy" id="2984159"/>
    <lineage>
        <taxon>Bacteria</taxon>
        <taxon>Pseudomonadati</taxon>
        <taxon>Pseudomonadota</taxon>
        <taxon>Alphaproteobacteria</taxon>
        <taxon>Rhodobacterales</taxon>
        <taxon>Paracoccaceae</taxon>
        <taxon>Albidovulum</taxon>
    </lineage>
</organism>
<dbReference type="EMBL" id="JAOWKY010000004">
    <property type="protein sequence ID" value="MCV2869903.1"/>
    <property type="molecule type" value="Genomic_DNA"/>
</dbReference>
<accession>A0ABT2ZFJ2</accession>
<reference evidence="2 3" key="1">
    <citation type="submission" date="2022-10" db="EMBL/GenBank/DDBJ databases">
        <title>Defluviimonas sp. nov., isolated from ocean surface water.</title>
        <authorList>
            <person name="He W."/>
            <person name="Wang L."/>
            <person name="Zhang D.-F."/>
        </authorList>
    </citation>
    <scope>NUCLEOTIDE SEQUENCE [LARGE SCALE GENOMIC DNA]</scope>
    <source>
        <strain evidence="2 3">WL0002</strain>
    </source>
</reference>
<sequence>MARITQISDAAATPEVTALFTAIKGKIGMVPNLYRVAANQPAVLTGLLGLGEALGRGGFDARTREAIALAVAGANACDYCASAHSAISAGLKVAPEAVAAHLAGRADDPRTAAILKLAVAIVVAKGMVVDADLDAARASGLTDADIVETVANVVANIFTNYLNHVAATDIDFPVVSVGKAAA</sequence>
<dbReference type="RefSeq" id="WP_263735574.1">
    <property type="nucleotide sequence ID" value="NZ_JAOWKY010000004.1"/>
</dbReference>
<protein>
    <submittedName>
        <fullName evidence="2">Carboxymuconolactone decarboxylase family protein</fullName>
    </submittedName>
</protein>
<dbReference type="PANTHER" id="PTHR35446">
    <property type="entry name" value="SI:CH211-175M2.5"/>
    <property type="match status" value="1"/>
</dbReference>
<dbReference type="InterPro" id="IPR029032">
    <property type="entry name" value="AhpD-like"/>
</dbReference>
<dbReference type="Proteomes" id="UP001652542">
    <property type="component" value="Unassembled WGS sequence"/>
</dbReference>
<gene>
    <name evidence="2" type="ORF">OEW28_14820</name>
</gene>
<evidence type="ECO:0000313" key="3">
    <source>
        <dbReference type="Proteomes" id="UP001652542"/>
    </source>
</evidence>
<dbReference type="SUPFAM" id="SSF69118">
    <property type="entry name" value="AhpD-like"/>
    <property type="match status" value="1"/>
</dbReference>
<dbReference type="InterPro" id="IPR004675">
    <property type="entry name" value="AhpD_core"/>
</dbReference>